<gene>
    <name evidence="13 16" type="primary">purD</name>
    <name evidence="16" type="ORF">QUW44_01290</name>
</gene>
<dbReference type="Gene3D" id="3.30.470.20">
    <property type="entry name" value="ATP-grasp fold, B domain"/>
    <property type="match status" value="1"/>
</dbReference>
<comment type="cofactor">
    <cofactor evidence="2">
        <name>Mg(2+)</name>
        <dbReference type="ChEBI" id="CHEBI:18420"/>
    </cofactor>
</comment>
<dbReference type="PROSITE" id="PS00184">
    <property type="entry name" value="GARS"/>
    <property type="match status" value="1"/>
</dbReference>
<keyword evidence="6 14" id="KW-0547">Nucleotide-binding</keyword>
<comment type="similarity">
    <text evidence="10 13">Belongs to the GARS family.</text>
</comment>
<evidence type="ECO:0000256" key="12">
    <source>
        <dbReference type="ARBA" id="ARBA00042864"/>
    </source>
</evidence>
<dbReference type="InterPro" id="IPR020559">
    <property type="entry name" value="PRibGlycinamide_synth_CS"/>
</dbReference>
<dbReference type="PANTHER" id="PTHR43472:SF1">
    <property type="entry name" value="PHOSPHORIBOSYLAMINE--GLYCINE LIGASE, CHLOROPLASTIC"/>
    <property type="match status" value="1"/>
</dbReference>
<sequence length="419" mass="45068">MVEEVNVLVVGEGGREFAIARKLQESPRVKQVYCAPGNVGMPAVGVQPVGIAETDFAGLIRFAKEHQVTWTFVGPEDCLVDGIVDDFRAAGLLAFGPTARAAQLEGSKDYALNFMNNYGVPTARHASYRDQASAIANVDQFGFPVVIKENGLAGGKGVVIAPDKETAVQTIKEMFDRGQARLVLEECLTGPEYSMFVLLSDDQYRILPMAQDHKRAFDGDRGSNTGGMGAYSPLPQLSAADRQAMIDQVVEPTVHGLVAGNYHYHGILYIGLIMTSAGPKVIEYNVRLGDPETQVILPRLKTDLFELVDAALHDQPLPAVAVNPAACLGVVLASKGYPTNPLHGQPLGRLPQAAGIDLDYANVTGSLDNLRGNGGRLLMVLAQADNLQAAHDRVYNYLANLDEPDCFYRHDIGAKAGLN</sequence>
<dbReference type="GO" id="GO:0004637">
    <property type="term" value="F:phosphoribosylamine-glycine ligase activity"/>
    <property type="evidence" value="ECO:0007669"/>
    <property type="project" value="UniProtKB-EC"/>
</dbReference>
<dbReference type="InterPro" id="IPR011761">
    <property type="entry name" value="ATP-grasp"/>
</dbReference>
<keyword evidence="7 13" id="KW-0658">Purine biosynthesis</keyword>
<evidence type="ECO:0000256" key="13">
    <source>
        <dbReference type="HAMAP-Rule" id="MF_00138"/>
    </source>
</evidence>
<reference evidence="17" key="1">
    <citation type="submission" date="2023-06" db="EMBL/GenBank/DDBJ databases">
        <title>Identification and characterization of horizontal gene transfer across gut microbiota members of farm animals based on homology search.</title>
        <authorList>
            <person name="Zeman M."/>
            <person name="Kubasova T."/>
            <person name="Jahodarova E."/>
            <person name="Nykrynova M."/>
            <person name="Rychlik I."/>
        </authorList>
    </citation>
    <scope>NUCLEOTIDE SEQUENCE [LARGE SCALE GENOMIC DNA]</scope>
    <source>
        <strain evidence="17">161_Gplus</strain>
    </source>
</reference>
<evidence type="ECO:0000256" key="11">
    <source>
        <dbReference type="ARBA" id="ARBA00042242"/>
    </source>
</evidence>
<evidence type="ECO:0000256" key="3">
    <source>
        <dbReference type="ARBA" id="ARBA00005174"/>
    </source>
</evidence>
<dbReference type="SMART" id="SM01210">
    <property type="entry name" value="GARS_C"/>
    <property type="match status" value="1"/>
</dbReference>
<evidence type="ECO:0000313" key="17">
    <source>
        <dbReference type="Proteomes" id="UP001529343"/>
    </source>
</evidence>
<evidence type="ECO:0000259" key="15">
    <source>
        <dbReference type="PROSITE" id="PS50975"/>
    </source>
</evidence>
<dbReference type="Proteomes" id="UP001529343">
    <property type="component" value="Unassembled WGS sequence"/>
</dbReference>
<dbReference type="NCBIfam" id="TIGR00877">
    <property type="entry name" value="purD"/>
    <property type="match status" value="1"/>
</dbReference>
<dbReference type="PROSITE" id="PS50975">
    <property type="entry name" value="ATP_GRASP"/>
    <property type="match status" value="1"/>
</dbReference>
<evidence type="ECO:0000256" key="6">
    <source>
        <dbReference type="ARBA" id="ARBA00022741"/>
    </source>
</evidence>
<evidence type="ECO:0000256" key="9">
    <source>
        <dbReference type="ARBA" id="ARBA00023211"/>
    </source>
</evidence>
<dbReference type="SUPFAM" id="SSF51246">
    <property type="entry name" value="Rudiment single hybrid motif"/>
    <property type="match status" value="1"/>
</dbReference>
<dbReference type="RefSeq" id="WP_289585688.1">
    <property type="nucleotide sequence ID" value="NZ_JAUDDW010000002.1"/>
</dbReference>
<feature type="domain" description="ATP-grasp" evidence="15">
    <location>
        <begin position="112"/>
        <end position="313"/>
    </location>
</feature>
<evidence type="ECO:0000256" key="10">
    <source>
        <dbReference type="ARBA" id="ARBA00038345"/>
    </source>
</evidence>
<dbReference type="SUPFAM" id="SSF56059">
    <property type="entry name" value="Glutathione synthetase ATP-binding domain-like"/>
    <property type="match status" value="1"/>
</dbReference>
<dbReference type="EC" id="6.3.4.13" evidence="4 13"/>
<dbReference type="InterPro" id="IPR020562">
    <property type="entry name" value="PRibGlycinamide_synth_N"/>
</dbReference>
<name>A0ABT7UW97_9LACO</name>
<comment type="cofactor">
    <cofactor evidence="1">
        <name>Mn(2+)</name>
        <dbReference type="ChEBI" id="CHEBI:29035"/>
    </cofactor>
</comment>
<dbReference type="Gene3D" id="3.30.1490.20">
    <property type="entry name" value="ATP-grasp fold, A domain"/>
    <property type="match status" value="1"/>
</dbReference>
<proteinExistence type="inferred from homology"/>
<evidence type="ECO:0000256" key="7">
    <source>
        <dbReference type="ARBA" id="ARBA00022755"/>
    </source>
</evidence>
<comment type="catalytic activity">
    <reaction evidence="13">
        <text>5-phospho-beta-D-ribosylamine + glycine + ATP = N(1)-(5-phospho-beta-D-ribosyl)glycinamide + ADP + phosphate + H(+)</text>
        <dbReference type="Rhea" id="RHEA:17453"/>
        <dbReference type="ChEBI" id="CHEBI:15378"/>
        <dbReference type="ChEBI" id="CHEBI:30616"/>
        <dbReference type="ChEBI" id="CHEBI:43474"/>
        <dbReference type="ChEBI" id="CHEBI:57305"/>
        <dbReference type="ChEBI" id="CHEBI:58681"/>
        <dbReference type="ChEBI" id="CHEBI:143788"/>
        <dbReference type="ChEBI" id="CHEBI:456216"/>
        <dbReference type="EC" id="6.3.4.13"/>
    </reaction>
</comment>
<evidence type="ECO:0000256" key="2">
    <source>
        <dbReference type="ARBA" id="ARBA00001946"/>
    </source>
</evidence>
<comment type="caution">
    <text evidence="16">The sequence shown here is derived from an EMBL/GenBank/DDBJ whole genome shotgun (WGS) entry which is preliminary data.</text>
</comment>
<dbReference type="InterPro" id="IPR037123">
    <property type="entry name" value="PRibGlycinamide_synth_C_sf"/>
</dbReference>
<dbReference type="Gene3D" id="3.90.600.10">
    <property type="entry name" value="Phosphoribosylglycinamide synthetase, C-terminal domain"/>
    <property type="match status" value="1"/>
</dbReference>
<dbReference type="SMART" id="SM01209">
    <property type="entry name" value="GARS_A"/>
    <property type="match status" value="1"/>
</dbReference>
<reference evidence="16 17" key="2">
    <citation type="submission" date="2023-06" db="EMBL/GenBank/DDBJ databases">
        <authorList>
            <person name="Zeman M."/>
            <person name="Kubasova T."/>
            <person name="Jahodarova E."/>
            <person name="Nykrynova M."/>
            <person name="Rychlik I."/>
        </authorList>
    </citation>
    <scope>NUCLEOTIDE SEQUENCE [LARGE SCALE GENOMIC DNA]</scope>
    <source>
        <strain evidence="16 17">161_Gplus</strain>
    </source>
</reference>
<dbReference type="EMBL" id="JAUDDW010000002">
    <property type="protein sequence ID" value="MDM8265807.1"/>
    <property type="molecule type" value="Genomic_DNA"/>
</dbReference>
<dbReference type="SUPFAM" id="SSF52440">
    <property type="entry name" value="PreATP-grasp domain"/>
    <property type="match status" value="1"/>
</dbReference>
<dbReference type="HAMAP" id="MF_00138">
    <property type="entry name" value="GARS"/>
    <property type="match status" value="1"/>
</dbReference>
<dbReference type="InterPro" id="IPR013815">
    <property type="entry name" value="ATP_grasp_subdomain_1"/>
</dbReference>
<dbReference type="Pfam" id="PF02843">
    <property type="entry name" value="GARS_C"/>
    <property type="match status" value="1"/>
</dbReference>
<keyword evidence="9" id="KW-0464">Manganese</keyword>
<dbReference type="InterPro" id="IPR016185">
    <property type="entry name" value="PreATP-grasp_dom_sf"/>
</dbReference>
<protein>
    <recommendedName>
        <fullName evidence="4 13">Phosphoribosylamine--glycine ligase</fullName>
        <ecNumber evidence="4 13">6.3.4.13</ecNumber>
    </recommendedName>
    <alternativeName>
        <fullName evidence="13">GARS</fullName>
    </alternativeName>
    <alternativeName>
        <fullName evidence="11 13">Glycinamide ribonucleotide synthetase</fullName>
    </alternativeName>
    <alternativeName>
        <fullName evidence="12 13">Phosphoribosylglycinamide synthetase</fullName>
    </alternativeName>
</protein>
<evidence type="ECO:0000313" key="16">
    <source>
        <dbReference type="EMBL" id="MDM8265807.1"/>
    </source>
</evidence>
<keyword evidence="17" id="KW-1185">Reference proteome</keyword>
<dbReference type="Pfam" id="PF01071">
    <property type="entry name" value="GARS_A"/>
    <property type="match status" value="1"/>
</dbReference>
<dbReference type="InterPro" id="IPR011054">
    <property type="entry name" value="Rudment_hybrid_motif"/>
</dbReference>
<dbReference type="Pfam" id="PF02844">
    <property type="entry name" value="GARS_N"/>
    <property type="match status" value="1"/>
</dbReference>
<dbReference type="InterPro" id="IPR000115">
    <property type="entry name" value="PRibGlycinamide_synth"/>
</dbReference>
<evidence type="ECO:0000256" key="1">
    <source>
        <dbReference type="ARBA" id="ARBA00001936"/>
    </source>
</evidence>
<keyword evidence="8 14" id="KW-0067">ATP-binding</keyword>
<evidence type="ECO:0000256" key="5">
    <source>
        <dbReference type="ARBA" id="ARBA00022598"/>
    </source>
</evidence>
<accession>A0ABT7UW97</accession>
<evidence type="ECO:0000256" key="8">
    <source>
        <dbReference type="ARBA" id="ARBA00022840"/>
    </source>
</evidence>
<dbReference type="InterPro" id="IPR020560">
    <property type="entry name" value="PRibGlycinamide_synth_C-dom"/>
</dbReference>
<organism evidence="16 17">
    <name type="scientific">Limosilactobacillus pontis</name>
    <dbReference type="NCBI Taxonomy" id="35787"/>
    <lineage>
        <taxon>Bacteria</taxon>
        <taxon>Bacillati</taxon>
        <taxon>Bacillota</taxon>
        <taxon>Bacilli</taxon>
        <taxon>Lactobacillales</taxon>
        <taxon>Lactobacillaceae</taxon>
        <taxon>Limosilactobacillus</taxon>
    </lineage>
</organism>
<dbReference type="PANTHER" id="PTHR43472">
    <property type="entry name" value="PHOSPHORIBOSYLAMINE--GLYCINE LIGASE"/>
    <property type="match status" value="1"/>
</dbReference>
<dbReference type="Gene3D" id="3.40.50.20">
    <property type="match status" value="1"/>
</dbReference>
<evidence type="ECO:0000256" key="14">
    <source>
        <dbReference type="PROSITE-ProRule" id="PRU00409"/>
    </source>
</evidence>
<keyword evidence="5 13" id="KW-0436">Ligase</keyword>
<comment type="pathway">
    <text evidence="3 13">Purine metabolism; IMP biosynthesis via de novo pathway; N(1)-(5-phospho-D-ribosyl)glycinamide from 5-phospho-alpha-D-ribose 1-diphosphate: step 2/2.</text>
</comment>
<dbReference type="InterPro" id="IPR020561">
    <property type="entry name" value="PRibGlycinamid_synth_ATP-grasp"/>
</dbReference>
<evidence type="ECO:0000256" key="4">
    <source>
        <dbReference type="ARBA" id="ARBA00013255"/>
    </source>
</evidence>